<name>A0A1C7DK91_9BACL</name>
<dbReference type="Proteomes" id="UP000092661">
    <property type="component" value="Chromosome"/>
</dbReference>
<dbReference type="GO" id="GO:0003676">
    <property type="term" value="F:nucleic acid binding"/>
    <property type="evidence" value="ECO:0007669"/>
    <property type="project" value="InterPro"/>
</dbReference>
<dbReference type="CDD" id="cd09279">
    <property type="entry name" value="RNase_HI_like"/>
    <property type="match status" value="1"/>
</dbReference>
<dbReference type="Gene3D" id="3.30.420.10">
    <property type="entry name" value="Ribonuclease H-like superfamily/Ribonuclease H"/>
    <property type="match status" value="1"/>
</dbReference>
<dbReference type="OrthoDB" id="2680098at2"/>
<reference evidence="2" key="3">
    <citation type="submission" date="2016-10" db="EMBL/GenBank/DDBJ databases">
        <authorList>
            <person name="See-Too W.S."/>
        </authorList>
    </citation>
    <scope>NUCLEOTIDE SEQUENCE</scope>
    <source>
        <strain evidence="2">DSM 14505</strain>
    </source>
</reference>
<dbReference type="InterPro" id="IPR002156">
    <property type="entry name" value="RNaseH_domain"/>
</dbReference>
<dbReference type="EMBL" id="AJYB01000032">
    <property type="protein sequence ID" value="EIM06338.1"/>
    <property type="molecule type" value="Genomic_DNA"/>
</dbReference>
<dbReference type="RefSeq" id="WP_006830261.1">
    <property type="nucleotide sequence ID" value="NZ_AJYB01000032.1"/>
</dbReference>
<reference evidence="5" key="2">
    <citation type="submission" date="2016-07" db="EMBL/GenBank/DDBJ databases">
        <authorList>
            <person name="See-Too W.S."/>
        </authorList>
    </citation>
    <scope>NUCLEOTIDE SEQUENCE [LARGE SCALE GENOMIC DNA]</scope>
    <source>
        <strain evidence="5">DSM 14505</strain>
    </source>
</reference>
<dbReference type="AlphaFoldDB" id="A0A1C7DK91"/>
<dbReference type="InterPro" id="IPR012337">
    <property type="entry name" value="RNaseH-like_sf"/>
</dbReference>
<evidence type="ECO:0000313" key="2">
    <source>
        <dbReference type="EMBL" id="ANU11802.1"/>
    </source>
</evidence>
<protein>
    <recommendedName>
        <fullName evidence="1">RNase H type-1 domain-containing protein</fullName>
    </recommendedName>
</protein>
<dbReference type="NCBIfam" id="NF005822">
    <property type="entry name" value="PRK07708.1"/>
    <property type="match status" value="1"/>
</dbReference>
<dbReference type="SUPFAM" id="SSF53098">
    <property type="entry name" value="Ribonuclease H-like"/>
    <property type="match status" value="1"/>
</dbReference>
<reference evidence="3 4" key="1">
    <citation type="journal article" date="2012" name="J. Bacteriol.">
        <title>Genome Sequence of the Antarctic Psychrophile Bacterium Planococcus antarcticus DSM 14505.</title>
        <authorList>
            <person name="Margolles A."/>
            <person name="Gueimonde M."/>
            <person name="Sanchez B."/>
        </authorList>
    </citation>
    <scope>NUCLEOTIDE SEQUENCE [LARGE SCALE GENOMIC DNA]</scope>
    <source>
        <strain evidence="3 4">DSM 14505</strain>
    </source>
</reference>
<dbReference type="Proteomes" id="UP000004725">
    <property type="component" value="Unassembled WGS sequence"/>
</dbReference>
<evidence type="ECO:0000313" key="3">
    <source>
        <dbReference type="EMBL" id="EIM06338.1"/>
    </source>
</evidence>
<proteinExistence type="predicted"/>
<feature type="domain" description="RNase H type-1" evidence="1">
    <location>
        <begin position="70"/>
        <end position="207"/>
    </location>
</feature>
<accession>A0A1C7DK91</accession>
<evidence type="ECO:0000313" key="5">
    <source>
        <dbReference type="Proteomes" id="UP000092661"/>
    </source>
</evidence>
<organism evidence="3 4">
    <name type="scientific">Planococcus antarcticus DSM 14505</name>
    <dbReference type="NCBI Taxonomy" id="1185653"/>
    <lineage>
        <taxon>Bacteria</taxon>
        <taxon>Bacillati</taxon>
        <taxon>Bacillota</taxon>
        <taxon>Bacilli</taxon>
        <taxon>Bacillales</taxon>
        <taxon>Caryophanaceae</taxon>
        <taxon>Planococcus</taxon>
    </lineage>
</organism>
<evidence type="ECO:0000259" key="1">
    <source>
        <dbReference type="PROSITE" id="PS50879"/>
    </source>
</evidence>
<dbReference type="eggNOG" id="COG0328">
    <property type="taxonomic scope" value="Bacteria"/>
</dbReference>
<dbReference type="KEGG" id="pana:BBH88_16870"/>
<evidence type="ECO:0000313" key="4">
    <source>
        <dbReference type="Proteomes" id="UP000004725"/>
    </source>
</evidence>
<dbReference type="GO" id="GO:0004523">
    <property type="term" value="F:RNA-DNA hybrid ribonuclease activity"/>
    <property type="evidence" value="ECO:0007669"/>
    <property type="project" value="InterPro"/>
</dbReference>
<dbReference type="EMBL" id="CP016534">
    <property type="protein sequence ID" value="ANU11802.1"/>
    <property type="molecule type" value="Genomic_DNA"/>
</dbReference>
<dbReference type="InterPro" id="IPR036397">
    <property type="entry name" value="RNaseH_sf"/>
</dbReference>
<sequence length="219" mass="24940">MKIRIEWGYKSPKGQETTFISEEMPAAMALVIAEDLQRTGRLQNLCFVDGFDSSWTVKEMKAYLKGIETEPHNIAVYFDGGYERIERMSGLGCVIYYQQNSKSYRLKANTVIDKLSSNNESEYAALYFCLQELEHLKVHHLPVRFIGDSRVVINGMTKDWPVIEKQFTNWAIRIEEKMAEMGIQSEYELVPRKANAEADKLATQALKGIAIATTAEIIA</sequence>
<keyword evidence="5" id="KW-1185">Reference proteome</keyword>
<gene>
    <name evidence="3" type="ORF">A1A1_11417</name>
    <name evidence="2" type="ORF">BBH88_16870</name>
</gene>
<dbReference type="Pfam" id="PF13456">
    <property type="entry name" value="RVT_3"/>
    <property type="match status" value="1"/>
</dbReference>
<dbReference type="PROSITE" id="PS50879">
    <property type="entry name" value="RNASE_H_1"/>
    <property type="match status" value="1"/>
</dbReference>